<accession>A0AAQ3L1R3</accession>
<dbReference type="Proteomes" id="UP001327560">
    <property type="component" value="Chromosome 9"/>
</dbReference>
<evidence type="ECO:0000313" key="1">
    <source>
        <dbReference type="EMBL" id="WOL18624.1"/>
    </source>
</evidence>
<evidence type="ECO:0000313" key="2">
    <source>
        <dbReference type="Proteomes" id="UP001327560"/>
    </source>
</evidence>
<protein>
    <recommendedName>
        <fullName evidence="3">CCHC-type domain-containing protein</fullName>
    </recommendedName>
</protein>
<dbReference type="EMBL" id="CP136898">
    <property type="protein sequence ID" value="WOL18624.1"/>
    <property type="molecule type" value="Genomic_DNA"/>
</dbReference>
<gene>
    <name evidence="1" type="ORF">Cni_G27421</name>
</gene>
<evidence type="ECO:0008006" key="3">
    <source>
        <dbReference type="Google" id="ProtNLM"/>
    </source>
</evidence>
<proteinExistence type="predicted"/>
<sequence>MAYFQSLLLAFTLRWHEQLEEEDAEAKRSFAEEDEDNEANFCLLSPILRKLLPSTISNRALPPEFLFSSLGGSAGARQHSAQSTAQVQTLHDLCPHQLAVVHHRSTVAPPADSPQPPSSVAPLHTHLTTPPCKLALIACHQHTISSGRFASKEDLLDAPSSPVAELLAHVLLPPLHLQYFKCCSIQNVKGRKSSQCREPRTCFICRRSGHQANGCRTRIVTPPATSSAIPGNGGASSGTPPPPVVANLCPLSVAERCDTRNRPETIDLFLPPSDQTISRAGYLAERCVLVSVQGSLGGSEDIAGFLASDLHDEEVHRRWWKQRRISANHFIVTTPAGLPEALIQKALVPEALIQKALVPKALIPKALVQR</sequence>
<reference evidence="1 2" key="1">
    <citation type="submission" date="2023-10" db="EMBL/GenBank/DDBJ databases">
        <title>Chromosome-scale genome assembly provides insights into flower coloration mechanisms of Canna indica.</title>
        <authorList>
            <person name="Li C."/>
        </authorList>
    </citation>
    <scope>NUCLEOTIDE SEQUENCE [LARGE SCALE GENOMIC DNA]</scope>
    <source>
        <tissue evidence="1">Flower</tissue>
    </source>
</reference>
<dbReference type="AlphaFoldDB" id="A0AAQ3L1R3"/>
<name>A0AAQ3L1R3_9LILI</name>
<keyword evidence="2" id="KW-1185">Reference proteome</keyword>
<organism evidence="1 2">
    <name type="scientific">Canna indica</name>
    <name type="common">Indian-shot</name>
    <dbReference type="NCBI Taxonomy" id="4628"/>
    <lineage>
        <taxon>Eukaryota</taxon>
        <taxon>Viridiplantae</taxon>
        <taxon>Streptophyta</taxon>
        <taxon>Embryophyta</taxon>
        <taxon>Tracheophyta</taxon>
        <taxon>Spermatophyta</taxon>
        <taxon>Magnoliopsida</taxon>
        <taxon>Liliopsida</taxon>
        <taxon>Zingiberales</taxon>
        <taxon>Cannaceae</taxon>
        <taxon>Canna</taxon>
    </lineage>
</organism>